<protein>
    <submittedName>
        <fullName evidence="1">Late competence protein ComEA, DNA receptor</fullName>
    </submittedName>
</protein>
<dbReference type="EMBL" id="CP012502">
    <property type="protein sequence ID" value="AOM81890.1"/>
    <property type="molecule type" value="Genomic_DNA"/>
</dbReference>
<sequence length="103" mass="11667">MKKIIIVISAMLSFLFIKSMNKSIPENEDDLFKDNKGEEKQLNLNTAGAETLMSIPGIGPDLSYKIEDYKKNHGNLNDLNELLNVKGIGEKKLEEIKPYLKIE</sequence>
<dbReference type="PANTHER" id="PTHR21180:SF32">
    <property type="entry name" value="ENDONUCLEASE_EXONUCLEASE_PHOSPHATASE FAMILY DOMAIN-CONTAINING PROTEIN 1"/>
    <property type="match status" value="1"/>
</dbReference>
<dbReference type="Pfam" id="PF12836">
    <property type="entry name" value="HHH_3"/>
    <property type="match status" value="1"/>
</dbReference>
<dbReference type="KEGG" id="bbev:BBEV_0497"/>
<dbReference type="GO" id="GO:0015628">
    <property type="term" value="P:protein secretion by the type II secretion system"/>
    <property type="evidence" value="ECO:0007669"/>
    <property type="project" value="TreeGrafter"/>
</dbReference>
<dbReference type="InterPro" id="IPR010994">
    <property type="entry name" value="RuvA_2-like"/>
</dbReference>
<dbReference type="STRING" id="632773.BBEV_0497"/>
<dbReference type="Proteomes" id="UP000094463">
    <property type="component" value="Chromosome"/>
</dbReference>
<dbReference type="Gene3D" id="1.10.150.320">
    <property type="entry name" value="Photosystem II 12 kDa extrinsic protein"/>
    <property type="match status" value="1"/>
</dbReference>
<organism evidence="1 2">
    <name type="scientific">Salisediminibacterium beveridgei</name>
    <dbReference type="NCBI Taxonomy" id="632773"/>
    <lineage>
        <taxon>Bacteria</taxon>
        <taxon>Bacillati</taxon>
        <taxon>Bacillota</taxon>
        <taxon>Bacilli</taxon>
        <taxon>Bacillales</taxon>
        <taxon>Bacillaceae</taxon>
        <taxon>Salisediminibacterium</taxon>
    </lineage>
</organism>
<dbReference type="RefSeq" id="WP_069364018.1">
    <property type="nucleotide sequence ID" value="NZ_CP012502.1"/>
</dbReference>
<proteinExistence type="predicted"/>
<evidence type="ECO:0000313" key="1">
    <source>
        <dbReference type="EMBL" id="AOM81890.1"/>
    </source>
</evidence>
<dbReference type="AlphaFoldDB" id="A0A1D7QS97"/>
<dbReference type="InterPro" id="IPR051675">
    <property type="entry name" value="Endo/Exo/Phosphatase_dom_1"/>
</dbReference>
<name>A0A1D7QS97_9BACI</name>
<dbReference type="SUPFAM" id="SSF47781">
    <property type="entry name" value="RuvA domain 2-like"/>
    <property type="match status" value="1"/>
</dbReference>
<evidence type="ECO:0000313" key="2">
    <source>
        <dbReference type="Proteomes" id="UP000094463"/>
    </source>
</evidence>
<accession>A0A1D7QS97</accession>
<dbReference type="OrthoDB" id="9790239at2"/>
<gene>
    <name evidence="1" type="ORF">BBEV_0497</name>
</gene>
<keyword evidence="2" id="KW-1185">Reference proteome</keyword>
<reference evidence="1 2" key="1">
    <citation type="submission" date="2015-08" db="EMBL/GenBank/DDBJ databases">
        <title>The complete genome sequence of Bacillus beveridgei MLTeJB.</title>
        <authorList>
            <person name="Hanson T.E."/>
            <person name="Mesa C."/>
            <person name="Basesman S.M."/>
            <person name="Oremland R.S."/>
        </authorList>
    </citation>
    <scope>NUCLEOTIDE SEQUENCE [LARGE SCALE GENOMIC DNA]</scope>
    <source>
        <strain evidence="1 2">MLTeJB</strain>
    </source>
</reference>
<dbReference type="GO" id="GO:0015627">
    <property type="term" value="C:type II protein secretion system complex"/>
    <property type="evidence" value="ECO:0007669"/>
    <property type="project" value="TreeGrafter"/>
</dbReference>
<dbReference type="PANTHER" id="PTHR21180">
    <property type="entry name" value="ENDONUCLEASE/EXONUCLEASE/PHOSPHATASE FAMILY DOMAIN-CONTAINING PROTEIN 1"/>
    <property type="match status" value="1"/>
</dbReference>
<keyword evidence="1" id="KW-0675">Receptor</keyword>